<evidence type="ECO:0000313" key="3">
    <source>
        <dbReference type="Proteomes" id="UP000199288"/>
    </source>
</evidence>
<dbReference type="AlphaFoldDB" id="A0A1H3X8I2"/>
<keyword evidence="3" id="KW-1185">Reference proteome</keyword>
<protein>
    <submittedName>
        <fullName evidence="2">Glutaredoxin</fullName>
    </submittedName>
</protein>
<dbReference type="Pfam" id="PF05768">
    <property type="entry name" value="Glrx-like"/>
    <property type="match status" value="1"/>
</dbReference>
<reference evidence="3" key="1">
    <citation type="submission" date="2016-10" db="EMBL/GenBank/DDBJ databases">
        <authorList>
            <person name="Varghese N."/>
            <person name="Submissions S."/>
        </authorList>
    </citation>
    <scope>NUCLEOTIDE SEQUENCE [LARGE SCALE GENOMIC DNA]</scope>
    <source>
        <strain evidence="3">KPR-1</strain>
    </source>
</reference>
<proteinExistence type="predicted"/>
<name>A0A1H3X8I2_9ACTO</name>
<dbReference type="InterPro" id="IPR036249">
    <property type="entry name" value="Thioredoxin-like_sf"/>
</dbReference>
<feature type="region of interest" description="Disordered" evidence="1">
    <location>
        <begin position="1"/>
        <end position="20"/>
    </location>
</feature>
<dbReference type="SUPFAM" id="SSF52833">
    <property type="entry name" value="Thioredoxin-like"/>
    <property type="match status" value="1"/>
</dbReference>
<organism evidence="2 3">
    <name type="scientific">Bowdeniella nasicola</name>
    <dbReference type="NCBI Taxonomy" id="208480"/>
    <lineage>
        <taxon>Bacteria</taxon>
        <taxon>Bacillati</taxon>
        <taxon>Actinomycetota</taxon>
        <taxon>Actinomycetes</taxon>
        <taxon>Actinomycetales</taxon>
        <taxon>Actinomycetaceae</taxon>
        <taxon>Bowdeniella</taxon>
    </lineage>
</organism>
<dbReference type="Gene3D" id="3.40.30.10">
    <property type="entry name" value="Glutaredoxin"/>
    <property type="match status" value="1"/>
</dbReference>
<accession>A0A1H3X8I2</accession>
<sequence length="103" mass="11571">MTRFASRIFRNRRPRPGPPPPVVIYSRAGCHLCDDAIAVARRVLAERGAQPHVIDIDADPHLRERYHEAVPVICVAGQEIARYTLSVRQLTRALEAAPPNLRD</sequence>
<dbReference type="Proteomes" id="UP000199288">
    <property type="component" value="Unassembled WGS sequence"/>
</dbReference>
<evidence type="ECO:0000256" key="1">
    <source>
        <dbReference type="SAM" id="MobiDB-lite"/>
    </source>
</evidence>
<dbReference type="InterPro" id="IPR008554">
    <property type="entry name" value="Glutaredoxin-like"/>
</dbReference>
<evidence type="ECO:0000313" key="2">
    <source>
        <dbReference type="EMBL" id="SDZ95669.1"/>
    </source>
</evidence>
<gene>
    <name evidence="2" type="ORF">SAMN02910418_00643</name>
</gene>
<dbReference type="RefSeq" id="WP_176780682.1">
    <property type="nucleotide sequence ID" value="NZ_FNQV01000003.1"/>
</dbReference>
<dbReference type="EMBL" id="FNQV01000003">
    <property type="protein sequence ID" value="SDZ95669.1"/>
    <property type="molecule type" value="Genomic_DNA"/>
</dbReference>